<keyword evidence="3" id="KW-1185">Reference proteome</keyword>
<proteinExistence type="predicted"/>
<dbReference type="EMBL" id="BGZK01001243">
    <property type="protein sequence ID" value="GBP75314.1"/>
    <property type="molecule type" value="Genomic_DNA"/>
</dbReference>
<evidence type="ECO:0000313" key="3">
    <source>
        <dbReference type="Proteomes" id="UP000299102"/>
    </source>
</evidence>
<organism evidence="2 3">
    <name type="scientific">Eumeta variegata</name>
    <name type="common">Bagworm moth</name>
    <name type="synonym">Eumeta japonica</name>
    <dbReference type="NCBI Taxonomy" id="151549"/>
    <lineage>
        <taxon>Eukaryota</taxon>
        <taxon>Metazoa</taxon>
        <taxon>Ecdysozoa</taxon>
        <taxon>Arthropoda</taxon>
        <taxon>Hexapoda</taxon>
        <taxon>Insecta</taxon>
        <taxon>Pterygota</taxon>
        <taxon>Neoptera</taxon>
        <taxon>Endopterygota</taxon>
        <taxon>Lepidoptera</taxon>
        <taxon>Glossata</taxon>
        <taxon>Ditrysia</taxon>
        <taxon>Tineoidea</taxon>
        <taxon>Psychidae</taxon>
        <taxon>Oiketicinae</taxon>
        <taxon>Eumeta</taxon>
    </lineage>
</organism>
<feature type="compositionally biased region" description="Basic and acidic residues" evidence="1">
    <location>
        <begin position="1"/>
        <end position="11"/>
    </location>
</feature>
<feature type="compositionally biased region" description="Basic residues" evidence="1">
    <location>
        <begin position="54"/>
        <end position="63"/>
    </location>
</feature>
<feature type="region of interest" description="Disordered" evidence="1">
    <location>
        <begin position="44"/>
        <end position="94"/>
    </location>
</feature>
<gene>
    <name evidence="2" type="ORF">EVAR_19963_1</name>
</gene>
<evidence type="ECO:0000313" key="2">
    <source>
        <dbReference type="EMBL" id="GBP75314.1"/>
    </source>
</evidence>
<dbReference type="AlphaFoldDB" id="A0A4C1YK04"/>
<accession>A0A4C1YK04</accession>
<dbReference type="Proteomes" id="UP000299102">
    <property type="component" value="Unassembled WGS sequence"/>
</dbReference>
<feature type="region of interest" description="Disordered" evidence="1">
    <location>
        <begin position="1"/>
        <end position="26"/>
    </location>
</feature>
<comment type="caution">
    <text evidence="2">The sequence shown here is derived from an EMBL/GenBank/DDBJ whole genome shotgun (WGS) entry which is preliminary data.</text>
</comment>
<sequence length="109" mass="11923">MDDAARRRSEGRGASGALSALAPCRTTDDKHKSTLEFLSLVSATAGLGSQRPRSGTKLHRRQHVSGPRAATQTRGPRPHHAWRRSGPARRTHHAHAYQEIIFAKATTLL</sequence>
<name>A0A4C1YK04_EUMVA</name>
<evidence type="ECO:0000256" key="1">
    <source>
        <dbReference type="SAM" id="MobiDB-lite"/>
    </source>
</evidence>
<protein>
    <submittedName>
        <fullName evidence="2">Uncharacterized protein</fullName>
    </submittedName>
</protein>
<feature type="compositionally biased region" description="Basic residues" evidence="1">
    <location>
        <begin position="76"/>
        <end position="94"/>
    </location>
</feature>
<reference evidence="2 3" key="1">
    <citation type="journal article" date="2019" name="Commun. Biol.">
        <title>The bagworm genome reveals a unique fibroin gene that provides high tensile strength.</title>
        <authorList>
            <person name="Kono N."/>
            <person name="Nakamura H."/>
            <person name="Ohtoshi R."/>
            <person name="Tomita M."/>
            <person name="Numata K."/>
            <person name="Arakawa K."/>
        </authorList>
    </citation>
    <scope>NUCLEOTIDE SEQUENCE [LARGE SCALE GENOMIC DNA]</scope>
</reference>